<dbReference type="InterPro" id="IPR050198">
    <property type="entry name" value="Non-receptor_tyrosine_kinases"/>
</dbReference>
<dbReference type="OrthoDB" id="346907at2759"/>
<dbReference type="Gene3D" id="3.30.200.20">
    <property type="entry name" value="Phosphorylase Kinase, domain 1"/>
    <property type="match status" value="1"/>
</dbReference>
<dbReference type="SUPFAM" id="SSF56112">
    <property type="entry name" value="Protein kinase-like (PK-like)"/>
    <property type="match status" value="1"/>
</dbReference>
<evidence type="ECO:0000256" key="12">
    <source>
        <dbReference type="ARBA" id="ARBA00051245"/>
    </source>
</evidence>
<keyword evidence="3 15" id="KW-0728">SH3 domain</keyword>
<keyword evidence="6 16" id="KW-0547">Nucleotide-binding</keyword>
<sequence length="654" mass="73314">MKRSLVSIPCSASRPSPDPGPSGVPGKGLTPQQDLLSLATEARREPGLLVTSSQAGREKNFPRFFPIFNMCIPRVQVRQWMWMLLLLPGGCGVGKGPMQFEPDISRDGDSTNALDSLCKGLTTLSRIINYEQQASVSNCEEQAGPLLLESSIHGFSISMFYLKVLAVQRVMPESYTQIKDVREVGKILLLLHMAIKLQQMNLDCKIPIRKKHWPPGTQCVTKHDHTKPKPRELVFRKGDMVTIIEAVEGKGWYHARHNETGQEGLLAASALRERGAIRADPKLSLMPWFHGKISGMEAVQELQPPEDGLFLVRESVRHPGDYVLCVSFGKEVIHYRVVHEENTLSIDSQQYFSNLIDMIEHYMKEQGAICTKLVKPKPKSGMKSAEEELAKAGWLLNLKYLTLGDRIGQGEFGDVLQGEYMGQRVAVKNIKCDVTAQAFLAETAAMTKVRHKNLVCLLGVILHNGLYIVMEFMSKGNLVNFLRTRGRALVPTQQLLLFALDVAQGMDYLESKKLVHRDLAARNILISEENVAKVSDFGLARVNPKGADATLLPVKWTAPEALKHNKFSSKSDVWSYGILLWETFSFGRAPYPKLALKEVTELLEQGYRMDSPEGCPPTVYALMKSCWELEPGKRPSFKKLTEKLQKELKHLRDV</sequence>
<dbReference type="FunFam" id="3.30.505.10:FF:000023">
    <property type="entry name" value="Tyrosine-protein kinase"/>
    <property type="match status" value="1"/>
</dbReference>
<dbReference type="PROSITE" id="PS50011">
    <property type="entry name" value="PROTEIN_KINASE_DOM"/>
    <property type="match status" value="1"/>
</dbReference>
<dbReference type="SMART" id="SM00219">
    <property type="entry name" value="TyrKc"/>
    <property type="match status" value="1"/>
</dbReference>
<evidence type="ECO:0000256" key="9">
    <source>
        <dbReference type="ARBA" id="ARBA00022999"/>
    </source>
</evidence>
<comment type="subcellular location">
    <subcellularLocation>
        <location evidence="2">Cytoplasm</location>
    </subcellularLocation>
    <subcellularLocation>
        <location evidence="1">Membrane</location>
    </subcellularLocation>
</comment>
<keyword evidence="9 14" id="KW-0727">SH2 domain</keyword>
<dbReference type="InterPro" id="IPR008266">
    <property type="entry name" value="Tyr_kinase_AS"/>
</dbReference>
<evidence type="ECO:0000313" key="23">
    <source>
        <dbReference type="Proteomes" id="UP000796761"/>
    </source>
</evidence>
<dbReference type="PROSITE" id="PS50002">
    <property type="entry name" value="SH3"/>
    <property type="match status" value="1"/>
</dbReference>
<keyword evidence="8 16" id="KW-0067">ATP-binding</keyword>
<dbReference type="PROSITE" id="PS00109">
    <property type="entry name" value="PROTEIN_KINASE_TYR"/>
    <property type="match status" value="1"/>
</dbReference>
<dbReference type="InterPro" id="IPR000719">
    <property type="entry name" value="Prot_kinase_dom"/>
</dbReference>
<dbReference type="Gene3D" id="2.30.30.40">
    <property type="entry name" value="SH3 Domains"/>
    <property type="match status" value="1"/>
</dbReference>
<dbReference type="InterPro" id="IPR001245">
    <property type="entry name" value="Ser-Thr/Tyr_kinase_cat_dom"/>
</dbReference>
<feature type="region of interest" description="Disordered" evidence="18">
    <location>
        <begin position="1"/>
        <end position="31"/>
    </location>
</feature>
<evidence type="ECO:0000256" key="7">
    <source>
        <dbReference type="ARBA" id="ARBA00022777"/>
    </source>
</evidence>
<name>A0A8K1LIE4_9PASS</name>
<feature type="binding site" evidence="16">
    <location>
        <position position="428"/>
    </location>
    <ligand>
        <name>ATP</name>
        <dbReference type="ChEBI" id="CHEBI:30616"/>
    </ligand>
</feature>
<protein>
    <recommendedName>
        <fullName evidence="17">Tyrosine-protein kinase</fullName>
        <ecNumber evidence="17">2.7.10.2</ecNumber>
    </recommendedName>
</protein>
<dbReference type="SUPFAM" id="SSF55550">
    <property type="entry name" value="SH2 domain"/>
    <property type="match status" value="1"/>
</dbReference>
<dbReference type="Gene3D" id="1.10.510.10">
    <property type="entry name" value="Transferase(Phosphotransferase) domain 1"/>
    <property type="match status" value="1"/>
</dbReference>
<evidence type="ECO:0000256" key="6">
    <source>
        <dbReference type="ARBA" id="ARBA00022741"/>
    </source>
</evidence>
<dbReference type="Proteomes" id="UP000796761">
    <property type="component" value="Unassembled WGS sequence"/>
</dbReference>
<dbReference type="FunFam" id="1.10.510.10:FF:000376">
    <property type="entry name" value="Tyrosine-protein kinase"/>
    <property type="match status" value="1"/>
</dbReference>
<comment type="subunit">
    <text evidence="13">Interacts with KIT.</text>
</comment>
<evidence type="ECO:0000256" key="1">
    <source>
        <dbReference type="ARBA" id="ARBA00004370"/>
    </source>
</evidence>
<dbReference type="EC" id="2.7.10.2" evidence="17"/>
<comment type="caution">
    <text evidence="22">The sequence shown here is derived from an EMBL/GenBank/DDBJ whole genome shotgun (WGS) entry which is preliminary data.</text>
</comment>
<dbReference type="EMBL" id="SWJQ01000383">
    <property type="protein sequence ID" value="TRZ15124.1"/>
    <property type="molecule type" value="Genomic_DNA"/>
</dbReference>
<gene>
    <name evidence="22" type="ORF">HGM15179_011984</name>
</gene>
<evidence type="ECO:0000256" key="16">
    <source>
        <dbReference type="PROSITE-ProRule" id="PRU10141"/>
    </source>
</evidence>
<evidence type="ECO:0000256" key="17">
    <source>
        <dbReference type="RuleBase" id="RU362096"/>
    </source>
</evidence>
<evidence type="ECO:0000256" key="14">
    <source>
        <dbReference type="PROSITE-ProRule" id="PRU00191"/>
    </source>
</evidence>
<dbReference type="GO" id="GO:0016020">
    <property type="term" value="C:membrane"/>
    <property type="evidence" value="ECO:0007669"/>
    <property type="project" value="UniProtKB-SubCell"/>
</dbReference>
<dbReference type="InterPro" id="IPR020635">
    <property type="entry name" value="Tyr_kinase_cat_dom"/>
</dbReference>
<dbReference type="PRINTS" id="PR00401">
    <property type="entry name" value="SH2DOMAIN"/>
</dbReference>
<proteinExistence type="inferred from homology"/>
<dbReference type="CDD" id="cd11811">
    <property type="entry name" value="SH3_CHK"/>
    <property type="match status" value="1"/>
</dbReference>
<feature type="domain" description="SH3" evidence="20">
    <location>
        <begin position="214"/>
        <end position="276"/>
    </location>
</feature>
<keyword evidence="10" id="KW-0472">Membrane</keyword>
<keyword evidence="23" id="KW-1185">Reference proteome</keyword>
<dbReference type="SMART" id="SM00252">
    <property type="entry name" value="SH2"/>
    <property type="match status" value="1"/>
</dbReference>
<evidence type="ECO:0000256" key="5">
    <source>
        <dbReference type="ARBA" id="ARBA00022679"/>
    </source>
</evidence>
<dbReference type="InterPro" id="IPR001452">
    <property type="entry name" value="SH3_domain"/>
</dbReference>
<dbReference type="Pfam" id="PF07714">
    <property type="entry name" value="PK_Tyr_Ser-Thr"/>
    <property type="match status" value="1"/>
</dbReference>
<feature type="domain" description="SH2" evidence="19">
    <location>
        <begin position="288"/>
        <end position="377"/>
    </location>
</feature>
<evidence type="ECO:0000313" key="22">
    <source>
        <dbReference type="EMBL" id="TRZ15124.1"/>
    </source>
</evidence>
<dbReference type="CDD" id="cd09937">
    <property type="entry name" value="SH2_csk_like"/>
    <property type="match status" value="1"/>
</dbReference>
<evidence type="ECO:0000256" key="8">
    <source>
        <dbReference type="ARBA" id="ARBA00022840"/>
    </source>
</evidence>
<dbReference type="Pfam" id="PF00017">
    <property type="entry name" value="SH2"/>
    <property type="match status" value="1"/>
</dbReference>
<evidence type="ECO:0000256" key="4">
    <source>
        <dbReference type="ARBA" id="ARBA00022490"/>
    </source>
</evidence>
<evidence type="ECO:0000256" key="13">
    <source>
        <dbReference type="ARBA" id="ARBA00061845"/>
    </source>
</evidence>
<dbReference type="PRINTS" id="PR00109">
    <property type="entry name" value="TYRKINASE"/>
</dbReference>
<accession>A0A8K1LIE4</accession>
<feature type="domain" description="Protein kinase" evidence="21">
    <location>
        <begin position="401"/>
        <end position="648"/>
    </location>
</feature>
<dbReference type="AlphaFoldDB" id="A0A8K1LIE4"/>
<dbReference type="PROSITE" id="PS00107">
    <property type="entry name" value="PROTEIN_KINASE_ATP"/>
    <property type="match status" value="1"/>
</dbReference>
<evidence type="ECO:0000256" key="3">
    <source>
        <dbReference type="ARBA" id="ARBA00022443"/>
    </source>
</evidence>
<dbReference type="PROSITE" id="PS50001">
    <property type="entry name" value="SH2"/>
    <property type="match status" value="1"/>
</dbReference>
<keyword evidence="7 17" id="KW-0418">Kinase</keyword>
<comment type="catalytic activity">
    <reaction evidence="12 17">
        <text>L-tyrosyl-[protein] + ATP = O-phospho-L-tyrosyl-[protein] + ADP + H(+)</text>
        <dbReference type="Rhea" id="RHEA:10596"/>
        <dbReference type="Rhea" id="RHEA-COMP:10136"/>
        <dbReference type="Rhea" id="RHEA-COMP:20101"/>
        <dbReference type="ChEBI" id="CHEBI:15378"/>
        <dbReference type="ChEBI" id="CHEBI:30616"/>
        <dbReference type="ChEBI" id="CHEBI:46858"/>
        <dbReference type="ChEBI" id="CHEBI:61978"/>
        <dbReference type="ChEBI" id="CHEBI:456216"/>
        <dbReference type="EC" id="2.7.10.2"/>
    </reaction>
</comment>
<evidence type="ECO:0000259" key="21">
    <source>
        <dbReference type="PROSITE" id="PS50011"/>
    </source>
</evidence>
<dbReference type="Gene3D" id="3.30.505.10">
    <property type="entry name" value="SH2 domain"/>
    <property type="match status" value="1"/>
</dbReference>
<dbReference type="GO" id="GO:0005524">
    <property type="term" value="F:ATP binding"/>
    <property type="evidence" value="ECO:0007669"/>
    <property type="project" value="UniProtKB-UniRule"/>
</dbReference>
<dbReference type="SUPFAM" id="SSF50044">
    <property type="entry name" value="SH3-domain"/>
    <property type="match status" value="1"/>
</dbReference>
<dbReference type="GO" id="GO:0004715">
    <property type="term" value="F:non-membrane spanning protein tyrosine kinase activity"/>
    <property type="evidence" value="ECO:0007669"/>
    <property type="project" value="UniProtKB-EC"/>
</dbReference>
<dbReference type="InterPro" id="IPR011009">
    <property type="entry name" value="Kinase-like_dom_sf"/>
</dbReference>
<dbReference type="FunFam" id="3.30.200.20:FF:000053">
    <property type="entry name" value="Tyrosine-protein kinase"/>
    <property type="match status" value="1"/>
</dbReference>
<dbReference type="SMART" id="SM00326">
    <property type="entry name" value="SH3"/>
    <property type="match status" value="1"/>
</dbReference>
<evidence type="ECO:0000256" key="10">
    <source>
        <dbReference type="ARBA" id="ARBA00023136"/>
    </source>
</evidence>
<dbReference type="PANTHER" id="PTHR24418">
    <property type="entry name" value="TYROSINE-PROTEIN KINASE"/>
    <property type="match status" value="1"/>
</dbReference>
<organism evidence="22 23">
    <name type="scientific">Zosterops borbonicus</name>
    <dbReference type="NCBI Taxonomy" id="364589"/>
    <lineage>
        <taxon>Eukaryota</taxon>
        <taxon>Metazoa</taxon>
        <taxon>Chordata</taxon>
        <taxon>Craniata</taxon>
        <taxon>Vertebrata</taxon>
        <taxon>Euteleostomi</taxon>
        <taxon>Archelosauria</taxon>
        <taxon>Archosauria</taxon>
        <taxon>Dinosauria</taxon>
        <taxon>Saurischia</taxon>
        <taxon>Theropoda</taxon>
        <taxon>Coelurosauria</taxon>
        <taxon>Aves</taxon>
        <taxon>Neognathae</taxon>
        <taxon>Neoaves</taxon>
        <taxon>Telluraves</taxon>
        <taxon>Australaves</taxon>
        <taxon>Passeriformes</taxon>
        <taxon>Sylvioidea</taxon>
        <taxon>Zosteropidae</taxon>
        <taxon>Zosterops</taxon>
    </lineage>
</organism>
<dbReference type="InterPro" id="IPR000980">
    <property type="entry name" value="SH2"/>
</dbReference>
<evidence type="ECO:0000256" key="2">
    <source>
        <dbReference type="ARBA" id="ARBA00004496"/>
    </source>
</evidence>
<dbReference type="InterPro" id="IPR017441">
    <property type="entry name" value="Protein_kinase_ATP_BS"/>
</dbReference>
<reference evidence="22" key="1">
    <citation type="submission" date="2019-04" db="EMBL/GenBank/DDBJ databases">
        <title>Genome assembly of Zosterops borbonicus 15179.</title>
        <authorList>
            <person name="Leroy T."/>
            <person name="Anselmetti Y."/>
            <person name="Tilak M.-K."/>
            <person name="Nabholz B."/>
        </authorList>
    </citation>
    <scope>NUCLEOTIDE SEQUENCE</scope>
    <source>
        <strain evidence="22">HGM_15179</strain>
        <tissue evidence="22">Muscle</tissue>
    </source>
</reference>
<dbReference type="GO" id="GO:0005737">
    <property type="term" value="C:cytoplasm"/>
    <property type="evidence" value="ECO:0007669"/>
    <property type="project" value="UniProtKB-SubCell"/>
</dbReference>
<evidence type="ECO:0000259" key="20">
    <source>
        <dbReference type="PROSITE" id="PS50002"/>
    </source>
</evidence>
<dbReference type="InterPro" id="IPR036860">
    <property type="entry name" value="SH2_dom_sf"/>
</dbReference>
<evidence type="ECO:0000256" key="18">
    <source>
        <dbReference type="SAM" id="MobiDB-lite"/>
    </source>
</evidence>
<dbReference type="Pfam" id="PF00018">
    <property type="entry name" value="SH3_1"/>
    <property type="match status" value="1"/>
</dbReference>
<keyword evidence="11 17" id="KW-0829">Tyrosine-protein kinase</keyword>
<dbReference type="InterPro" id="IPR036028">
    <property type="entry name" value="SH3-like_dom_sf"/>
</dbReference>
<dbReference type="FunFam" id="2.30.30.40:FF:000145">
    <property type="entry name" value="Tyrosine-protein kinase"/>
    <property type="match status" value="1"/>
</dbReference>
<dbReference type="InterPro" id="IPR035027">
    <property type="entry name" value="Csk-like_SH2"/>
</dbReference>
<evidence type="ECO:0000256" key="11">
    <source>
        <dbReference type="ARBA" id="ARBA00023137"/>
    </source>
</evidence>
<keyword evidence="5 17" id="KW-0808">Transferase</keyword>
<keyword evidence="4" id="KW-0963">Cytoplasm</keyword>
<comment type="similarity">
    <text evidence="17">Belongs to the protein kinase superfamily. Tyr protein kinase family.</text>
</comment>
<evidence type="ECO:0000256" key="15">
    <source>
        <dbReference type="PROSITE-ProRule" id="PRU00192"/>
    </source>
</evidence>
<evidence type="ECO:0000259" key="19">
    <source>
        <dbReference type="PROSITE" id="PS50001"/>
    </source>
</evidence>